<evidence type="ECO:0000313" key="2">
    <source>
        <dbReference type="Proteomes" id="UP000199582"/>
    </source>
</evidence>
<sequence length="113" mass="12429">MLAACLIASVSAADEPQILDVAVAQSGTGWRVGVTIAHPDTGWDHYADGWEVLDSDGNRLGYRILHHPHVNKQPFTRSLNNLVLSDGAREIFVRAHCSVDGWSDETVRVELPR</sequence>
<gene>
    <name evidence="1" type="ORF">SAMN05443999_105158</name>
</gene>
<dbReference type="AlphaFoldDB" id="A0A1H7Q388"/>
<dbReference type="EMBL" id="FOAG01000005">
    <property type="protein sequence ID" value="SEL42198.1"/>
    <property type="molecule type" value="Genomic_DNA"/>
</dbReference>
<evidence type="ECO:0000313" key="1">
    <source>
        <dbReference type="EMBL" id="SEL42198.1"/>
    </source>
</evidence>
<accession>A0A1H7Q388</accession>
<reference evidence="1 2" key="1">
    <citation type="submission" date="2016-10" db="EMBL/GenBank/DDBJ databases">
        <authorList>
            <person name="de Groot N.N."/>
        </authorList>
    </citation>
    <scope>NUCLEOTIDE SEQUENCE [LARGE SCALE GENOMIC DNA]</scope>
    <source>
        <strain evidence="1 2">DSM 100674</strain>
    </source>
</reference>
<organism evidence="1 2">
    <name type="scientific">Roseovarius azorensis</name>
    <dbReference type="NCBI Taxonomy" id="1287727"/>
    <lineage>
        <taxon>Bacteria</taxon>
        <taxon>Pseudomonadati</taxon>
        <taxon>Pseudomonadota</taxon>
        <taxon>Alphaproteobacteria</taxon>
        <taxon>Rhodobacterales</taxon>
        <taxon>Roseobacteraceae</taxon>
        <taxon>Roseovarius</taxon>
    </lineage>
</organism>
<keyword evidence="2" id="KW-1185">Reference proteome</keyword>
<name>A0A1H7Q388_9RHOB</name>
<proteinExistence type="predicted"/>
<protein>
    <submittedName>
        <fullName evidence="1">Uncharacterized protein</fullName>
    </submittedName>
</protein>
<dbReference type="Proteomes" id="UP000199582">
    <property type="component" value="Unassembled WGS sequence"/>
</dbReference>
<dbReference type="STRING" id="1287727.SAMN05443999_105158"/>